<evidence type="ECO:0000313" key="8">
    <source>
        <dbReference type="Proteomes" id="UP001408789"/>
    </source>
</evidence>
<dbReference type="InterPro" id="IPR045864">
    <property type="entry name" value="aa-tRNA-synth_II/BPL/LPL"/>
</dbReference>
<keyword evidence="8" id="KW-1185">Reference proteome</keyword>
<dbReference type="GO" id="GO:0009249">
    <property type="term" value="P:protein lipoylation"/>
    <property type="evidence" value="ECO:0007669"/>
    <property type="project" value="InterPro"/>
</dbReference>
<dbReference type="InterPro" id="IPR004143">
    <property type="entry name" value="BPL_LPL_catalytic"/>
</dbReference>
<keyword evidence="4" id="KW-0808">Transferase</keyword>
<evidence type="ECO:0000256" key="1">
    <source>
        <dbReference type="ARBA" id="ARBA00004821"/>
    </source>
</evidence>
<dbReference type="HAMAP" id="MF_00013">
    <property type="entry name" value="LipB"/>
    <property type="match status" value="1"/>
</dbReference>
<evidence type="ECO:0000256" key="3">
    <source>
        <dbReference type="ARBA" id="ARBA00012334"/>
    </source>
</evidence>
<dbReference type="Proteomes" id="UP001408789">
    <property type="component" value="Unassembled WGS sequence"/>
</dbReference>
<evidence type="ECO:0000256" key="2">
    <source>
        <dbReference type="ARBA" id="ARBA00007907"/>
    </source>
</evidence>
<dbReference type="EC" id="2.3.1.181" evidence="3"/>
<dbReference type="PROSITE" id="PS01313">
    <property type="entry name" value="LIPB"/>
    <property type="match status" value="1"/>
</dbReference>
<dbReference type="PANTHER" id="PTHR10993:SF7">
    <property type="entry name" value="LIPOYLTRANSFERASE 2, MITOCHONDRIAL-RELATED"/>
    <property type="match status" value="1"/>
</dbReference>
<dbReference type="SUPFAM" id="SSF55681">
    <property type="entry name" value="Class II aaRS and biotin synthetases"/>
    <property type="match status" value="1"/>
</dbReference>
<evidence type="ECO:0000313" key="7">
    <source>
        <dbReference type="EMBL" id="KAK9055135.1"/>
    </source>
</evidence>
<dbReference type="PROSITE" id="PS51733">
    <property type="entry name" value="BPL_LPL_CATALYTIC"/>
    <property type="match status" value="1"/>
</dbReference>
<dbReference type="NCBIfam" id="NF010925">
    <property type="entry name" value="PRK14345.1"/>
    <property type="match status" value="1"/>
</dbReference>
<dbReference type="GO" id="GO:0033819">
    <property type="term" value="F:lipoyl(octanoyl) transferase activity"/>
    <property type="evidence" value="ECO:0007669"/>
    <property type="project" value="UniProtKB-EC"/>
</dbReference>
<evidence type="ECO:0000256" key="5">
    <source>
        <dbReference type="ARBA" id="ARBA00023315"/>
    </source>
</evidence>
<dbReference type="EMBL" id="JBCNJP010000025">
    <property type="protein sequence ID" value="KAK9055135.1"/>
    <property type="molecule type" value="Genomic_DNA"/>
</dbReference>
<protein>
    <recommendedName>
        <fullName evidence="3">lipoyl(octanoyl) transferase</fullName>
        <ecNumber evidence="3">2.3.1.181</ecNumber>
    </recommendedName>
</protein>
<dbReference type="InterPro" id="IPR020605">
    <property type="entry name" value="Octanoyltransferase_CS"/>
</dbReference>
<dbReference type="Gene3D" id="3.30.930.10">
    <property type="entry name" value="Bira Bifunctional Protein, Domain 2"/>
    <property type="match status" value="1"/>
</dbReference>
<organism evidence="7 8">
    <name type="scientific">Deinandra increscens subsp. villosa</name>
    <dbReference type="NCBI Taxonomy" id="3103831"/>
    <lineage>
        <taxon>Eukaryota</taxon>
        <taxon>Viridiplantae</taxon>
        <taxon>Streptophyta</taxon>
        <taxon>Embryophyta</taxon>
        <taxon>Tracheophyta</taxon>
        <taxon>Spermatophyta</taxon>
        <taxon>Magnoliopsida</taxon>
        <taxon>eudicotyledons</taxon>
        <taxon>Gunneridae</taxon>
        <taxon>Pentapetalae</taxon>
        <taxon>asterids</taxon>
        <taxon>campanulids</taxon>
        <taxon>Asterales</taxon>
        <taxon>Asteraceae</taxon>
        <taxon>Asteroideae</taxon>
        <taxon>Heliantheae alliance</taxon>
        <taxon>Madieae</taxon>
        <taxon>Madiinae</taxon>
        <taxon>Deinandra</taxon>
    </lineage>
</organism>
<dbReference type="CDD" id="cd16444">
    <property type="entry name" value="LipB"/>
    <property type="match status" value="1"/>
</dbReference>
<dbReference type="NCBIfam" id="TIGR00214">
    <property type="entry name" value="lipB"/>
    <property type="match status" value="1"/>
</dbReference>
<accession>A0AAP0CEK8</accession>
<feature type="domain" description="BPL/LPL catalytic" evidence="6">
    <location>
        <begin position="87"/>
        <end position="284"/>
    </location>
</feature>
<name>A0AAP0CEK8_9ASTR</name>
<reference evidence="7 8" key="1">
    <citation type="submission" date="2024-04" db="EMBL/GenBank/DDBJ databases">
        <title>The reference genome of an endangered Asteraceae, Deinandra increscens subsp. villosa, native to the Central Coast of California.</title>
        <authorList>
            <person name="Guilliams M."/>
            <person name="Hasenstab-Lehman K."/>
            <person name="Meyer R."/>
            <person name="Mcevoy S."/>
        </authorList>
    </citation>
    <scope>NUCLEOTIDE SEQUENCE [LARGE SCALE GENOMIC DNA]</scope>
    <source>
        <tissue evidence="7">Leaf</tissue>
    </source>
</reference>
<sequence length="297" mass="33554">MIVASYSCLSYLIPPWPIRSNSGRRNTSRRAAVSQITSAESNPLVQQTNIRRCNCYDMYKEVIPFSEAWSWQKSIVEKRKTLIDINEDCSDTLIVLQHQPVYTLGTASSENNLNFDIKDPPLPLYQTERGGEVTYHGPGQLLLYPIMNLRFQKMDLHWYMRALEEVVIRVLSSTFSLKASRVDGLTGVWVGDKKLAAIGIRVSKWLTYHGLALNVSTDLSPFSRIIPCGIKDRGVGSIKELLRESNGLSSTSGYHDDNDDDGKLIDIAHESLLKEFCEVFQLELCHQSVSILRSPDK</sequence>
<gene>
    <name evidence="7" type="ORF">SSX86_026217</name>
</gene>
<comment type="similarity">
    <text evidence="2">Belongs to the LipB family.</text>
</comment>
<dbReference type="InterPro" id="IPR000544">
    <property type="entry name" value="Octanoyltransferase"/>
</dbReference>
<dbReference type="PANTHER" id="PTHR10993">
    <property type="entry name" value="OCTANOYLTRANSFERASE"/>
    <property type="match status" value="1"/>
</dbReference>
<evidence type="ECO:0000256" key="4">
    <source>
        <dbReference type="ARBA" id="ARBA00022679"/>
    </source>
</evidence>
<proteinExistence type="inferred from homology"/>
<comment type="pathway">
    <text evidence="1">Protein modification; protein lipoylation via endogenous pathway; protein N(6)-(lipoyl)lysine from octanoyl-[acyl-carrier-protein]: step 1/2.</text>
</comment>
<comment type="caution">
    <text evidence="7">The sequence shown here is derived from an EMBL/GenBank/DDBJ whole genome shotgun (WGS) entry which is preliminary data.</text>
</comment>
<evidence type="ECO:0000259" key="6">
    <source>
        <dbReference type="PROSITE" id="PS51733"/>
    </source>
</evidence>
<dbReference type="Pfam" id="PF21948">
    <property type="entry name" value="LplA-B_cat"/>
    <property type="match status" value="1"/>
</dbReference>
<keyword evidence="5" id="KW-0012">Acyltransferase</keyword>
<dbReference type="AlphaFoldDB" id="A0AAP0CEK8"/>